<sequence>MSALQLGYVRLGKHMPSDDDVDILIWRNLREKPLVNSRDEVDLWTLDLASIYLRVNQHYWRHRNNCFKNGRNSCSYSIPPVPTEVTQVQTVYDKNDIGSGEIEVVLPDSRRISEVVIDTALSIFHIMSVLNCNNCVKYVKDQKVSMYYGAYSTKPSADCEQALN</sequence>
<dbReference type="EMBL" id="JAOYFB010000002">
    <property type="protein sequence ID" value="KAK4006920.1"/>
    <property type="molecule type" value="Genomic_DNA"/>
</dbReference>
<protein>
    <submittedName>
        <fullName evidence="1">Uncharacterized protein</fullName>
    </submittedName>
</protein>
<organism evidence="1 2">
    <name type="scientific">Daphnia magna</name>
    <dbReference type="NCBI Taxonomy" id="35525"/>
    <lineage>
        <taxon>Eukaryota</taxon>
        <taxon>Metazoa</taxon>
        <taxon>Ecdysozoa</taxon>
        <taxon>Arthropoda</taxon>
        <taxon>Crustacea</taxon>
        <taxon>Branchiopoda</taxon>
        <taxon>Diplostraca</taxon>
        <taxon>Cladocera</taxon>
        <taxon>Anomopoda</taxon>
        <taxon>Daphniidae</taxon>
        <taxon>Daphnia</taxon>
    </lineage>
</organism>
<gene>
    <name evidence="1" type="ORF">OUZ56_012075</name>
</gene>
<reference evidence="1 2" key="1">
    <citation type="journal article" date="2023" name="Nucleic Acids Res.">
        <title>The hologenome of Daphnia magna reveals possible DNA methylation and microbiome-mediated evolution of the host genome.</title>
        <authorList>
            <person name="Chaturvedi A."/>
            <person name="Li X."/>
            <person name="Dhandapani V."/>
            <person name="Marshall H."/>
            <person name="Kissane S."/>
            <person name="Cuenca-Cambronero M."/>
            <person name="Asole G."/>
            <person name="Calvet F."/>
            <person name="Ruiz-Romero M."/>
            <person name="Marangio P."/>
            <person name="Guigo R."/>
            <person name="Rago D."/>
            <person name="Mirbahai L."/>
            <person name="Eastwood N."/>
            <person name="Colbourne J.K."/>
            <person name="Zhou J."/>
            <person name="Mallon E."/>
            <person name="Orsini L."/>
        </authorList>
    </citation>
    <scope>NUCLEOTIDE SEQUENCE [LARGE SCALE GENOMIC DNA]</scope>
    <source>
        <strain evidence="1">LRV0_1</strain>
    </source>
</reference>
<accession>A0ABQ9Z2A1</accession>
<evidence type="ECO:0000313" key="2">
    <source>
        <dbReference type="Proteomes" id="UP001234178"/>
    </source>
</evidence>
<name>A0ABQ9Z2A1_9CRUS</name>
<proteinExistence type="predicted"/>
<comment type="caution">
    <text evidence="1">The sequence shown here is derived from an EMBL/GenBank/DDBJ whole genome shotgun (WGS) entry which is preliminary data.</text>
</comment>
<evidence type="ECO:0000313" key="1">
    <source>
        <dbReference type="EMBL" id="KAK4006920.1"/>
    </source>
</evidence>
<dbReference type="Proteomes" id="UP001234178">
    <property type="component" value="Unassembled WGS sequence"/>
</dbReference>
<keyword evidence="2" id="KW-1185">Reference proteome</keyword>